<dbReference type="Proteomes" id="UP001451571">
    <property type="component" value="Chromosome"/>
</dbReference>
<dbReference type="Pfam" id="PF07873">
    <property type="entry name" value="YabP"/>
    <property type="match status" value="1"/>
</dbReference>
<protein>
    <submittedName>
        <fullName evidence="1">YabP/YqfC family sporulation protein</fullName>
    </submittedName>
</protein>
<dbReference type="RefSeq" id="WP_035315448.1">
    <property type="nucleotide sequence ID" value="NZ_CP146256.1"/>
</dbReference>
<accession>A0ABZ3EQP9</accession>
<reference evidence="1 2" key="1">
    <citation type="submission" date="2024-02" db="EMBL/GenBank/DDBJ databases">
        <title>Bacterial strain from lacustrine sediment.</title>
        <authorList>
            <person name="Petit C."/>
            <person name="Fadhlaoui K."/>
        </authorList>
    </citation>
    <scope>NUCLEOTIDE SEQUENCE [LARGE SCALE GENOMIC DNA]</scope>
    <source>
        <strain evidence="1 2">IPX-CK</strain>
    </source>
</reference>
<evidence type="ECO:0000313" key="1">
    <source>
        <dbReference type="EMBL" id="XAH72527.1"/>
    </source>
</evidence>
<proteinExistence type="predicted"/>
<dbReference type="InterPro" id="IPR022476">
    <property type="entry name" value="Spore_YabP/YqfC"/>
</dbReference>
<evidence type="ECO:0000313" key="2">
    <source>
        <dbReference type="Proteomes" id="UP001451571"/>
    </source>
</evidence>
<organism evidence="1 2">
    <name type="scientific">Kineothrix sedimenti</name>
    <dbReference type="NCBI Taxonomy" id="3123317"/>
    <lineage>
        <taxon>Bacteria</taxon>
        <taxon>Bacillati</taxon>
        <taxon>Bacillota</taxon>
        <taxon>Clostridia</taxon>
        <taxon>Lachnospirales</taxon>
        <taxon>Lachnospiraceae</taxon>
        <taxon>Kineothrix</taxon>
    </lineage>
</organism>
<keyword evidence="2" id="KW-1185">Reference proteome</keyword>
<name>A0ABZ3EQP9_9FIRM</name>
<dbReference type="EMBL" id="CP146256">
    <property type="protein sequence ID" value="XAH72527.1"/>
    <property type="molecule type" value="Genomic_DNA"/>
</dbReference>
<gene>
    <name evidence="1" type="ORF">V6984_13495</name>
</gene>
<sequence>MERKKEVIVESLKLPKDSVLGASIVTITGNTDAFVENYRGILEYSEELILLQGKTCQISIIGKRMSIDYYTNEDMKISGYIECIRYHNSY</sequence>